<name>A0A0G3ELF0_9BURK</name>
<organism evidence="2 3">
    <name type="scientific">Pandoraea thiooxydans</name>
    <dbReference type="NCBI Taxonomy" id="445709"/>
    <lineage>
        <taxon>Bacteria</taxon>
        <taxon>Pseudomonadati</taxon>
        <taxon>Pseudomonadota</taxon>
        <taxon>Betaproteobacteria</taxon>
        <taxon>Burkholderiales</taxon>
        <taxon>Burkholderiaceae</taxon>
        <taxon>Pandoraea</taxon>
    </lineage>
</organism>
<evidence type="ECO:0000313" key="2">
    <source>
        <dbReference type="EMBL" id="AKJ67795.1"/>
    </source>
</evidence>
<dbReference type="PANTHER" id="PTHR46696">
    <property type="entry name" value="P450, PUTATIVE (EUROFUNG)-RELATED"/>
    <property type="match status" value="1"/>
</dbReference>
<dbReference type="InterPro" id="IPR036396">
    <property type="entry name" value="Cyt_P450_sf"/>
</dbReference>
<dbReference type="AlphaFoldDB" id="A0A0G3ELF0"/>
<keyword evidence="3" id="KW-1185">Reference proteome</keyword>
<dbReference type="Gene3D" id="1.10.630.10">
    <property type="entry name" value="Cytochrome P450"/>
    <property type="match status" value="1"/>
</dbReference>
<gene>
    <name evidence="2" type="ORF">ABW99_05740</name>
</gene>
<evidence type="ECO:0000256" key="1">
    <source>
        <dbReference type="ARBA" id="ARBA00010617"/>
    </source>
</evidence>
<dbReference type="InterPro" id="IPR002397">
    <property type="entry name" value="Cyt_P450_B"/>
</dbReference>
<dbReference type="GO" id="GO:0005506">
    <property type="term" value="F:iron ion binding"/>
    <property type="evidence" value="ECO:0007669"/>
    <property type="project" value="InterPro"/>
</dbReference>
<dbReference type="GO" id="GO:0004497">
    <property type="term" value="F:monooxygenase activity"/>
    <property type="evidence" value="ECO:0007669"/>
    <property type="project" value="InterPro"/>
</dbReference>
<dbReference type="SUPFAM" id="SSF48264">
    <property type="entry name" value="Cytochrome P450"/>
    <property type="match status" value="1"/>
</dbReference>
<dbReference type="Pfam" id="PF00067">
    <property type="entry name" value="p450"/>
    <property type="match status" value="1"/>
</dbReference>
<dbReference type="GO" id="GO:0020037">
    <property type="term" value="F:heme binding"/>
    <property type="evidence" value="ECO:0007669"/>
    <property type="project" value="InterPro"/>
</dbReference>
<dbReference type="PRINTS" id="PR00359">
    <property type="entry name" value="BP450"/>
</dbReference>
<comment type="similarity">
    <text evidence="1">Belongs to the cytochrome P450 family.</text>
</comment>
<dbReference type="PATRIC" id="fig|445709.3.peg.1236"/>
<dbReference type="CDD" id="cd11079">
    <property type="entry name" value="Cyp_unk"/>
    <property type="match status" value="1"/>
</dbReference>
<dbReference type="OrthoDB" id="4168525at2"/>
<protein>
    <submittedName>
        <fullName evidence="2">Cytochrome</fullName>
    </submittedName>
</protein>
<dbReference type="EMBL" id="CP011568">
    <property type="protein sequence ID" value="AKJ67795.1"/>
    <property type="molecule type" value="Genomic_DNA"/>
</dbReference>
<dbReference type="STRING" id="445709.ABW99_05740"/>
<dbReference type="Proteomes" id="UP000036700">
    <property type="component" value="Chromosome"/>
</dbReference>
<dbReference type="InterPro" id="IPR001128">
    <property type="entry name" value="Cyt_P450"/>
</dbReference>
<dbReference type="KEGG" id="ptx:ABW99_05740"/>
<reference evidence="3" key="1">
    <citation type="submission" date="2015-06" db="EMBL/GenBank/DDBJ databases">
        <authorList>
            <person name="Lim Y.L."/>
            <person name="Ee R."/>
            <person name="Yong D."/>
            <person name="How K.Y."/>
            <person name="Yin W.F."/>
            <person name="Chan K.G."/>
        </authorList>
    </citation>
    <scope>NUCLEOTIDE SEQUENCE [LARGE SCALE GENOMIC DNA]</scope>
    <source>
        <strain evidence="3">DSM 25325</strain>
    </source>
</reference>
<dbReference type="GO" id="GO:0016705">
    <property type="term" value="F:oxidoreductase activity, acting on paired donors, with incorporation or reduction of molecular oxygen"/>
    <property type="evidence" value="ECO:0007669"/>
    <property type="project" value="InterPro"/>
</dbReference>
<dbReference type="PANTHER" id="PTHR46696:SF6">
    <property type="entry name" value="P450, PUTATIVE (EUROFUNG)-RELATED"/>
    <property type="match status" value="1"/>
</dbReference>
<proteinExistence type="inferred from homology"/>
<accession>A0A0G3ELF0</accession>
<evidence type="ECO:0000313" key="3">
    <source>
        <dbReference type="Proteomes" id="UP000036700"/>
    </source>
</evidence>
<sequence length="384" mass="42873">MEDKPENDWDPRSDGVLKNQTAAYDEMRRRCPVAHSDYLHWSLFRHADVMQVLDDPQTFSNAVSSYLSVPNGMDPPQHTRYRQLLDPYFSAQRMRAFEPACEAIAQALAAQLPRDGEIEFMSEFACEFALQIQCAFLGWPPAWRTPLLEWIRKNREATLRADKGEMERVALEFDGYIRTLLAQRRAAGDAAPDDITTSLLRAQIDQKPLQDEEIVSIVRNWTVGELGTIAACVGILAQYLAEHPSLQQDLRTEPALLSDTIDEILRIHAPLITNRRVTTKPVEIGGRHIPAGQRITIMWASANRDEAVFGAPDACRPAEHAAHNLLYGAGIHACPGAPLARLELRVVMHALLAHTRRISLVPGNPPVSEVYPGAGFASLPLRIE</sequence>